<keyword evidence="4" id="KW-0460">Magnesium</keyword>
<dbReference type="Gene3D" id="3.40.50.1000">
    <property type="entry name" value="HAD superfamily/HAD-like"/>
    <property type="match status" value="1"/>
</dbReference>
<keyword evidence="2" id="KW-0479">Metal-binding</keyword>
<gene>
    <name evidence="5" type="ORF">HIO71_16460</name>
</gene>
<dbReference type="Proteomes" id="UP000548067">
    <property type="component" value="Unassembled WGS sequence"/>
</dbReference>
<organism evidence="5 6">
    <name type="scientific">Chryseobacterium aquaticum</name>
    <dbReference type="NCBI Taxonomy" id="452084"/>
    <lineage>
        <taxon>Bacteria</taxon>
        <taxon>Pseudomonadati</taxon>
        <taxon>Bacteroidota</taxon>
        <taxon>Flavobacteriia</taxon>
        <taxon>Flavobacteriales</taxon>
        <taxon>Weeksellaceae</taxon>
        <taxon>Chryseobacterium group</taxon>
        <taxon>Chryseobacterium</taxon>
    </lineage>
</organism>
<protein>
    <submittedName>
        <fullName evidence="5">HAD family hydrolase</fullName>
    </submittedName>
</protein>
<dbReference type="InterPro" id="IPR041492">
    <property type="entry name" value="HAD_2"/>
</dbReference>
<comment type="cofactor">
    <cofactor evidence="1">
        <name>Mg(2+)</name>
        <dbReference type="ChEBI" id="CHEBI:18420"/>
    </cofactor>
</comment>
<dbReference type="NCBIfam" id="TIGR01549">
    <property type="entry name" value="HAD-SF-IA-v1"/>
    <property type="match status" value="1"/>
</dbReference>
<accession>A0A848NE29</accession>
<dbReference type="InterPro" id="IPR006439">
    <property type="entry name" value="HAD-SF_hydro_IA"/>
</dbReference>
<dbReference type="SFLD" id="SFLDG01129">
    <property type="entry name" value="C1.5:_HAD__Beta-PGM__Phosphata"/>
    <property type="match status" value="1"/>
</dbReference>
<dbReference type="InterPro" id="IPR051400">
    <property type="entry name" value="HAD-like_hydrolase"/>
</dbReference>
<dbReference type="InterPro" id="IPR036412">
    <property type="entry name" value="HAD-like_sf"/>
</dbReference>
<evidence type="ECO:0000256" key="2">
    <source>
        <dbReference type="ARBA" id="ARBA00022723"/>
    </source>
</evidence>
<evidence type="ECO:0000313" key="5">
    <source>
        <dbReference type="EMBL" id="NMR35773.1"/>
    </source>
</evidence>
<dbReference type="RefSeq" id="WP_169322265.1">
    <property type="nucleotide sequence ID" value="NZ_JABCJF010000010.1"/>
</dbReference>
<dbReference type="Pfam" id="PF13419">
    <property type="entry name" value="HAD_2"/>
    <property type="match status" value="1"/>
</dbReference>
<keyword evidence="3 5" id="KW-0378">Hydrolase</keyword>
<dbReference type="EMBL" id="JABCJF010000010">
    <property type="protein sequence ID" value="NMR35773.1"/>
    <property type="molecule type" value="Genomic_DNA"/>
</dbReference>
<dbReference type="AlphaFoldDB" id="A0A848NE29"/>
<evidence type="ECO:0000256" key="3">
    <source>
        <dbReference type="ARBA" id="ARBA00022801"/>
    </source>
</evidence>
<evidence type="ECO:0000256" key="1">
    <source>
        <dbReference type="ARBA" id="ARBA00001946"/>
    </source>
</evidence>
<dbReference type="SFLD" id="SFLDS00003">
    <property type="entry name" value="Haloacid_Dehalogenase"/>
    <property type="match status" value="1"/>
</dbReference>
<dbReference type="PANTHER" id="PTHR46470">
    <property type="entry name" value="N-ACYLNEURAMINATE-9-PHOSPHATASE"/>
    <property type="match status" value="1"/>
</dbReference>
<reference evidence="5 6" key="1">
    <citation type="submission" date="2020-04" db="EMBL/GenBank/DDBJ databases">
        <title>Genome analysis and antimicrobial resistance characteristics of Chryseobacterium aquaticum isolated from farmed salmonids.</title>
        <authorList>
            <person name="Saticioglu I.B."/>
            <person name="Duman M."/>
            <person name="Altun S."/>
        </authorList>
    </citation>
    <scope>NUCLEOTIDE SEQUENCE [LARGE SCALE GENOMIC DNA]</scope>
    <source>
        <strain evidence="5 6">C-174</strain>
    </source>
</reference>
<dbReference type="GO" id="GO:0016791">
    <property type="term" value="F:phosphatase activity"/>
    <property type="evidence" value="ECO:0007669"/>
    <property type="project" value="TreeGrafter"/>
</dbReference>
<evidence type="ECO:0000256" key="4">
    <source>
        <dbReference type="ARBA" id="ARBA00022842"/>
    </source>
</evidence>
<name>A0A848NE29_9FLAO</name>
<dbReference type="GO" id="GO:0046872">
    <property type="term" value="F:metal ion binding"/>
    <property type="evidence" value="ECO:0007669"/>
    <property type="project" value="UniProtKB-KW"/>
</dbReference>
<proteinExistence type="predicted"/>
<dbReference type="Gene3D" id="1.10.150.520">
    <property type="match status" value="1"/>
</dbReference>
<dbReference type="PANTHER" id="PTHR46470:SF2">
    <property type="entry name" value="GLYCERALDEHYDE 3-PHOSPHATE PHOSPHATASE"/>
    <property type="match status" value="1"/>
</dbReference>
<dbReference type="GO" id="GO:0044281">
    <property type="term" value="P:small molecule metabolic process"/>
    <property type="evidence" value="ECO:0007669"/>
    <property type="project" value="UniProtKB-ARBA"/>
</dbReference>
<dbReference type="SUPFAM" id="SSF56784">
    <property type="entry name" value="HAD-like"/>
    <property type="match status" value="1"/>
</dbReference>
<comment type="caution">
    <text evidence="5">The sequence shown here is derived from an EMBL/GenBank/DDBJ whole genome shotgun (WGS) entry which is preliminary data.</text>
</comment>
<dbReference type="InterPro" id="IPR023214">
    <property type="entry name" value="HAD_sf"/>
</dbReference>
<sequence>MKNKYIIFDLDDTLVYEMDYLESAYLDIAKTMDAMNYKLLHRDMLSWYHNKFNVFNLLIEKYPLKNDVNLLEMYRNHLPDDVHLNEGAIEILDYFKNKGYKLGLVTDGRTITQRNKIKALGIENKFNKIIISEEFGSSKPDLRNFHNFTEHGISEYYYIADNPTKDFISPNVLGWTTICLLNNGKNIHPQNFDLDYSYLPKFKINKLIELINLIS</sequence>
<evidence type="ECO:0000313" key="6">
    <source>
        <dbReference type="Proteomes" id="UP000548067"/>
    </source>
</evidence>